<evidence type="ECO:0000313" key="5">
    <source>
        <dbReference type="Proteomes" id="UP000618931"/>
    </source>
</evidence>
<feature type="domain" description="eCIS core" evidence="3">
    <location>
        <begin position="39"/>
        <end position="104"/>
    </location>
</feature>
<evidence type="ECO:0000259" key="3">
    <source>
        <dbReference type="Pfam" id="PF13699"/>
    </source>
</evidence>
<reference evidence="4 5" key="1">
    <citation type="submission" date="2020-11" db="EMBL/GenBank/DDBJ databases">
        <authorList>
            <person name="Kim M.K."/>
        </authorList>
    </citation>
    <scope>NUCLEOTIDE SEQUENCE [LARGE SCALE GENOMIC DNA]</scope>
    <source>
        <strain evidence="4 5">BT662</strain>
    </source>
</reference>
<evidence type="ECO:0000256" key="1">
    <source>
        <dbReference type="SAM" id="Coils"/>
    </source>
</evidence>
<gene>
    <name evidence="4" type="ORF">I2H31_07845</name>
</gene>
<comment type="caution">
    <text evidence="4">The sequence shown here is derived from an EMBL/GenBank/DDBJ whole genome shotgun (WGS) entry which is preliminary data.</text>
</comment>
<feature type="compositionally biased region" description="Low complexity" evidence="2">
    <location>
        <begin position="9"/>
        <end position="22"/>
    </location>
</feature>
<feature type="region of interest" description="Disordered" evidence="2">
    <location>
        <begin position="1"/>
        <end position="44"/>
    </location>
</feature>
<keyword evidence="5" id="KW-1185">Reference proteome</keyword>
<dbReference type="InterPro" id="IPR025295">
    <property type="entry name" value="eCIS_core_dom"/>
</dbReference>
<dbReference type="Pfam" id="PF13699">
    <property type="entry name" value="eCIS_core"/>
    <property type="match status" value="1"/>
</dbReference>
<dbReference type="Proteomes" id="UP000618931">
    <property type="component" value="Unassembled WGS sequence"/>
</dbReference>
<feature type="coiled-coil region" evidence="1">
    <location>
        <begin position="304"/>
        <end position="331"/>
    </location>
</feature>
<keyword evidence="1" id="KW-0175">Coiled coil</keyword>
<proteinExistence type="predicted"/>
<sequence length="435" mass="46574">MMAQSPRMLQAAQLRAAATPAPVQREEAPAPVQENNTGLPDELKAGVENLSGHSLDDVQVHYNSAKPAELQAHAYAQGREIHVAPGQEQHLPHEAWHVAQQKQGRVRPTRQLKGQVPVNDDAGLEKEADVMGAKALGGAGPATQLKVRATATTGPVQRKAVVQRREIGEVDAALQVVLADLNTIGPIDVNSAVGTITDRQTRLAAFPARIAPLAVEVKDKGGNEVTPLADLDDKVAEITRDEPTLAASIAAGEAPAPAKPASAWGAGRGEHARWKADNDNLEANRAKRDSNHLEKTRLTNERPLSVLKNTLNDTEDRLAALVANLKEAEKQRYFQLLMTTQTPAVNRYEPEKPWMSGPSTLGIFIFSGPPVIQGIPGAGVGPIEVHIHFRGGTKQVNKAHIKYGWKYAGTDLRPGSPPYAATALAACKAQITTVK</sequence>
<evidence type="ECO:0000256" key="2">
    <source>
        <dbReference type="SAM" id="MobiDB-lite"/>
    </source>
</evidence>
<dbReference type="EMBL" id="JADQDM010000002">
    <property type="protein sequence ID" value="MBF9221011.1"/>
    <property type="molecule type" value="Genomic_DNA"/>
</dbReference>
<organism evidence="4 5">
    <name type="scientific">Hymenobacter ruricola</name>
    <dbReference type="NCBI Taxonomy" id="2791023"/>
    <lineage>
        <taxon>Bacteria</taxon>
        <taxon>Pseudomonadati</taxon>
        <taxon>Bacteroidota</taxon>
        <taxon>Cytophagia</taxon>
        <taxon>Cytophagales</taxon>
        <taxon>Hymenobacteraceae</taxon>
        <taxon>Hymenobacter</taxon>
    </lineage>
</organism>
<protein>
    <submittedName>
        <fullName evidence="4">DUF4157 domain-containing protein</fullName>
    </submittedName>
</protein>
<accession>A0ABS0I233</accession>
<evidence type="ECO:0000313" key="4">
    <source>
        <dbReference type="EMBL" id="MBF9221011.1"/>
    </source>
</evidence>
<name>A0ABS0I233_9BACT</name>